<gene>
    <name evidence="8" type="ORF">CCS01_25380</name>
</gene>
<dbReference type="InterPro" id="IPR020846">
    <property type="entry name" value="MFS_dom"/>
</dbReference>
<dbReference type="Pfam" id="PF07690">
    <property type="entry name" value="MFS_1"/>
    <property type="match status" value="1"/>
</dbReference>
<keyword evidence="4 6" id="KW-1133">Transmembrane helix</keyword>
<evidence type="ECO:0000256" key="1">
    <source>
        <dbReference type="ARBA" id="ARBA00004141"/>
    </source>
</evidence>
<evidence type="ECO:0000256" key="3">
    <source>
        <dbReference type="ARBA" id="ARBA00022692"/>
    </source>
</evidence>
<sequence>MARLVRATYSSTCIATGGPDKPGHDEEAMACRQPAASIRYEFEPISRLPISLSRETALAFPRDRQSSQEETMTPDFERAVMRKVAWRLIPFLSIGYMINALDRFNVSMAALTMNKDLGLTASAYGFGAGAFFWTYILFQLPANMMLNRVGARVWISAIMAMWGVFSAGTALVTGETSFVAARFLLGIAEAGFFPGVAYFLTCWFPARYRGQMMGIFFAFGAFAGVIGGPLGGALLQLDGAFGVRGWQWIFLVEGVPAVMLACYGLITLSNRPADAHWLTAGQRTWLQGQLDSEAAAKAGHGKGVLSSIASPQLLILTVAYVAMAYGIYAMAFFLPLIVKSLGLSNTAIGYILVLPNICGSIGMILCSRSSDRTGERIWHVVLPTVVAGFGAMAAGLLLGNIYLAISAFCVAFCGIAASLPVFWNLPTAYLGVGAAAGGIAFINSIGNISGYLAPQVTGALRDATGGYTVPMLVAGAVMLAGAGLILASGIRKHMPRGVALESGTLMH</sequence>
<evidence type="ECO:0000313" key="8">
    <source>
        <dbReference type="EMBL" id="PPQ28003.1"/>
    </source>
</evidence>
<feature type="transmembrane region" description="Helical" evidence="6">
    <location>
        <begin position="246"/>
        <end position="266"/>
    </location>
</feature>
<dbReference type="PROSITE" id="PS50850">
    <property type="entry name" value="MFS"/>
    <property type="match status" value="1"/>
</dbReference>
<feature type="domain" description="Major facilitator superfamily (MFS) profile" evidence="7">
    <location>
        <begin position="88"/>
        <end position="493"/>
    </location>
</feature>
<dbReference type="PANTHER" id="PTHR43791">
    <property type="entry name" value="PERMEASE-RELATED"/>
    <property type="match status" value="1"/>
</dbReference>
<dbReference type="GO" id="GO:0022857">
    <property type="term" value="F:transmembrane transporter activity"/>
    <property type="evidence" value="ECO:0007669"/>
    <property type="project" value="InterPro"/>
</dbReference>
<dbReference type="EMBL" id="NHRY01000250">
    <property type="protein sequence ID" value="PPQ28003.1"/>
    <property type="molecule type" value="Genomic_DNA"/>
</dbReference>
<feature type="transmembrane region" description="Helical" evidence="6">
    <location>
        <begin position="121"/>
        <end position="141"/>
    </location>
</feature>
<comment type="caution">
    <text evidence="8">The sequence shown here is derived from an EMBL/GenBank/DDBJ whole genome shotgun (WGS) entry which is preliminary data.</text>
</comment>
<feature type="transmembrane region" description="Helical" evidence="6">
    <location>
        <begin position="212"/>
        <end position="234"/>
    </location>
</feature>
<feature type="transmembrane region" description="Helical" evidence="6">
    <location>
        <begin position="429"/>
        <end position="453"/>
    </location>
</feature>
<evidence type="ECO:0000313" key="9">
    <source>
        <dbReference type="Proteomes" id="UP000239724"/>
    </source>
</evidence>
<feature type="transmembrane region" description="Helical" evidence="6">
    <location>
        <begin position="153"/>
        <end position="173"/>
    </location>
</feature>
<name>A0A2S6N053_RHOGL</name>
<dbReference type="InterPro" id="IPR036259">
    <property type="entry name" value="MFS_trans_sf"/>
</dbReference>
<protein>
    <recommendedName>
        <fullName evidence="7">Major facilitator superfamily (MFS) profile domain-containing protein</fullName>
    </recommendedName>
</protein>
<feature type="transmembrane region" description="Helical" evidence="6">
    <location>
        <begin position="401"/>
        <end position="422"/>
    </location>
</feature>
<feature type="transmembrane region" description="Helical" evidence="6">
    <location>
        <begin position="313"/>
        <end position="335"/>
    </location>
</feature>
<feature type="transmembrane region" description="Helical" evidence="6">
    <location>
        <begin position="465"/>
        <end position="487"/>
    </location>
</feature>
<evidence type="ECO:0000256" key="5">
    <source>
        <dbReference type="ARBA" id="ARBA00023136"/>
    </source>
</evidence>
<evidence type="ECO:0000259" key="7">
    <source>
        <dbReference type="PROSITE" id="PS50850"/>
    </source>
</evidence>
<accession>A0A2S6N053</accession>
<evidence type="ECO:0000256" key="2">
    <source>
        <dbReference type="ARBA" id="ARBA00022448"/>
    </source>
</evidence>
<dbReference type="InterPro" id="IPR011701">
    <property type="entry name" value="MFS"/>
</dbReference>
<feature type="transmembrane region" description="Helical" evidence="6">
    <location>
        <begin position="377"/>
        <end position="395"/>
    </location>
</feature>
<feature type="transmembrane region" description="Helical" evidence="6">
    <location>
        <begin position="84"/>
        <end position="101"/>
    </location>
</feature>
<feature type="transmembrane region" description="Helical" evidence="6">
    <location>
        <begin position="347"/>
        <end position="365"/>
    </location>
</feature>
<dbReference type="Proteomes" id="UP000239724">
    <property type="component" value="Unassembled WGS sequence"/>
</dbReference>
<proteinExistence type="predicted"/>
<evidence type="ECO:0000256" key="6">
    <source>
        <dbReference type="SAM" id="Phobius"/>
    </source>
</evidence>
<feature type="transmembrane region" description="Helical" evidence="6">
    <location>
        <begin position="179"/>
        <end position="200"/>
    </location>
</feature>
<keyword evidence="2" id="KW-0813">Transport</keyword>
<dbReference type="Gene3D" id="1.20.1250.20">
    <property type="entry name" value="MFS general substrate transporter like domains"/>
    <property type="match status" value="2"/>
</dbReference>
<organism evidence="8 9">
    <name type="scientific">Rhodopila globiformis</name>
    <name type="common">Rhodopseudomonas globiformis</name>
    <dbReference type="NCBI Taxonomy" id="1071"/>
    <lineage>
        <taxon>Bacteria</taxon>
        <taxon>Pseudomonadati</taxon>
        <taxon>Pseudomonadota</taxon>
        <taxon>Alphaproteobacteria</taxon>
        <taxon>Acetobacterales</taxon>
        <taxon>Acetobacteraceae</taxon>
        <taxon>Rhodopila</taxon>
    </lineage>
</organism>
<dbReference type="GO" id="GO:0016020">
    <property type="term" value="C:membrane"/>
    <property type="evidence" value="ECO:0007669"/>
    <property type="project" value="UniProtKB-SubCell"/>
</dbReference>
<dbReference type="PANTHER" id="PTHR43791:SF36">
    <property type="entry name" value="TRANSPORTER, PUTATIVE (AFU_ORTHOLOGUE AFUA_6G08340)-RELATED"/>
    <property type="match status" value="1"/>
</dbReference>
<dbReference type="AlphaFoldDB" id="A0A2S6N053"/>
<keyword evidence="5 6" id="KW-0472">Membrane</keyword>
<reference evidence="8 9" key="1">
    <citation type="journal article" date="2018" name="Arch. Microbiol.">
        <title>New insights into the metabolic potential of the phototrophic purple bacterium Rhodopila globiformis DSM 161(T) from its draft genome sequence and evidence for a vanadium-dependent nitrogenase.</title>
        <authorList>
            <person name="Imhoff J.F."/>
            <person name="Rahn T."/>
            <person name="Kunzel S."/>
            <person name="Neulinger S.C."/>
        </authorList>
    </citation>
    <scope>NUCLEOTIDE SEQUENCE [LARGE SCALE GENOMIC DNA]</scope>
    <source>
        <strain evidence="8 9">DSM 161</strain>
    </source>
</reference>
<dbReference type="CDD" id="cd17319">
    <property type="entry name" value="MFS_ExuT_GudP_like"/>
    <property type="match status" value="1"/>
</dbReference>
<evidence type="ECO:0000256" key="4">
    <source>
        <dbReference type="ARBA" id="ARBA00022989"/>
    </source>
</evidence>
<keyword evidence="9" id="KW-1185">Reference proteome</keyword>
<keyword evidence="3 6" id="KW-0812">Transmembrane</keyword>
<dbReference type="SUPFAM" id="SSF103473">
    <property type="entry name" value="MFS general substrate transporter"/>
    <property type="match status" value="1"/>
</dbReference>
<comment type="subcellular location">
    <subcellularLocation>
        <location evidence="1">Membrane</location>
        <topology evidence="1">Multi-pass membrane protein</topology>
    </subcellularLocation>
</comment>
<dbReference type="FunFam" id="1.20.1250.20:FF:000018">
    <property type="entry name" value="MFS transporter permease"/>
    <property type="match status" value="1"/>
</dbReference>